<reference evidence="1 2" key="1">
    <citation type="journal article" date="2019" name="Int. J. Syst. Evol. Microbiol.">
        <title>The Global Catalogue of Microorganisms (GCM) 10K type strain sequencing project: providing services to taxonomists for standard genome sequencing and annotation.</title>
        <authorList>
            <consortium name="The Broad Institute Genomics Platform"/>
            <consortium name="The Broad Institute Genome Sequencing Center for Infectious Disease"/>
            <person name="Wu L."/>
            <person name="Ma J."/>
        </authorList>
    </citation>
    <scope>NUCLEOTIDE SEQUENCE [LARGE SCALE GENOMIC DNA]</scope>
    <source>
        <strain evidence="1 2">JCM 15672</strain>
    </source>
</reference>
<evidence type="ECO:0000313" key="2">
    <source>
        <dbReference type="Proteomes" id="UP001501196"/>
    </source>
</evidence>
<dbReference type="InterPro" id="IPR007325">
    <property type="entry name" value="KFase/CYL"/>
</dbReference>
<dbReference type="PANTHER" id="PTHR31118:SF32">
    <property type="entry name" value="KYNURENINE FORMAMIDASE"/>
    <property type="match status" value="1"/>
</dbReference>
<dbReference type="PANTHER" id="PTHR31118">
    <property type="entry name" value="CYCLASE-LIKE PROTEIN 2"/>
    <property type="match status" value="1"/>
</dbReference>
<dbReference type="Proteomes" id="UP001501196">
    <property type="component" value="Unassembled WGS sequence"/>
</dbReference>
<organism evidence="1 2">
    <name type="scientific">Agromyces tropicus</name>
    <dbReference type="NCBI Taxonomy" id="555371"/>
    <lineage>
        <taxon>Bacteria</taxon>
        <taxon>Bacillati</taxon>
        <taxon>Actinomycetota</taxon>
        <taxon>Actinomycetes</taxon>
        <taxon>Micrococcales</taxon>
        <taxon>Microbacteriaceae</taxon>
        <taxon>Agromyces</taxon>
    </lineage>
</organism>
<accession>A0ABN2UPW9</accession>
<dbReference type="InterPro" id="IPR037175">
    <property type="entry name" value="KFase_sf"/>
</dbReference>
<proteinExistence type="predicted"/>
<dbReference type="RefSeq" id="WP_344375866.1">
    <property type="nucleotide sequence ID" value="NZ_BAAAPW010000005.1"/>
</dbReference>
<protein>
    <submittedName>
        <fullName evidence="1">Cyclase family protein</fullName>
    </submittedName>
</protein>
<gene>
    <name evidence="1" type="ORF">GCM10009819_28740</name>
</gene>
<dbReference type="SUPFAM" id="SSF102198">
    <property type="entry name" value="Putative cyclase"/>
    <property type="match status" value="1"/>
</dbReference>
<dbReference type="Pfam" id="PF04199">
    <property type="entry name" value="Cyclase"/>
    <property type="match status" value="1"/>
</dbReference>
<sequence>MDAATSRATGGVRDLSRPIADGMAVYPGDPPVHLAPALELERDGAAVTALELGSHTGTHVDAPAHVVAGGRTMAQVALDELVGDALVCHLAGLADGATYGLGELAASVAGGVLPAVVPPVVVVDTGWWRWFGTERALRHPSLSPEAARALVDRGMHVLAVDTLSPDPTDAAGTPGIPVHRIVLGADRLIVENLTDLDGLPERVRIGCFPLRLDGDGAPARVVAFPG</sequence>
<name>A0ABN2UPW9_9MICO</name>
<evidence type="ECO:0000313" key="1">
    <source>
        <dbReference type="EMBL" id="GAA2041253.1"/>
    </source>
</evidence>
<comment type="caution">
    <text evidence="1">The sequence shown here is derived from an EMBL/GenBank/DDBJ whole genome shotgun (WGS) entry which is preliminary data.</text>
</comment>
<dbReference type="Gene3D" id="3.50.30.50">
    <property type="entry name" value="Putative cyclase"/>
    <property type="match status" value="1"/>
</dbReference>
<keyword evidence="2" id="KW-1185">Reference proteome</keyword>
<dbReference type="EMBL" id="BAAAPW010000005">
    <property type="protein sequence ID" value="GAA2041253.1"/>
    <property type="molecule type" value="Genomic_DNA"/>
</dbReference>